<dbReference type="AlphaFoldDB" id="A0AAE0RBQ2"/>
<proteinExistence type="predicted"/>
<dbReference type="Proteomes" id="UP001274896">
    <property type="component" value="Unassembled WGS sequence"/>
</dbReference>
<dbReference type="EMBL" id="JAUCMX010000004">
    <property type="protein sequence ID" value="KAK3548871.1"/>
    <property type="molecule type" value="Genomic_DNA"/>
</dbReference>
<accession>A0AAE0RBQ2</accession>
<sequence>MTVHMALPEKFDGSADRCYGFLRQCENFFTNQESRAMEEYIEIALAAGFFRPSTSPAAAGFFYVGKKDGSLRAQCLQFSMYLGRR</sequence>
<evidence type="ECO:0000313" key="1">
    <source>
        <dbReference type="EMBL" id="KAK3548871.1"/>
    </source>
</evidence>
<gene>
    <name evidence="1" type="ORF">QTP70_021265</name>
</gene>
<dbReference type="InterPro" id="IPR043502">
    <property type="entry name" value="DNA/RNA_pol_sf"/>
</dbReference>
<organism evidence="1 2">
    <name type="scientific">Hemibagrus guttatus</name>
    <dbReference type="NCBI Taxonomy" id="175788"/>
    <lineage>
        <taxon>Eukaryota</taxon>
        <taxon>Metazoa</taxon>
        <taxon>Chordata</taxon>
        <taxon>Craniata</taxon>
        <taxon>Vertebrata</taxon>
        <taxon>Euteleostomi</taxon>
        <taxon>Actinopterygii</taxon>
        <taxon>Neopterygii</taxon>
        <taxon>Teleostei</taxon>
        <taxon>Ostariophysi</taxon>
        <taxon>Siluriformes</taxon>
        <taxon>Bagridae</taxon>
        <taxon>Hemibagrus</taxon>
    </lineage>
</organism>
<keyword evidence="2" id="KW-1185">Reference proteome</keyword>
<reference evidence="1" key="1">
    <citation type="submission" date="2023-06" db="EMBL/GenBank/DDBJ databases">
        <title>Male Hemibagrus guttatus genome.</title>
        <authorList>
            <person name="Bian C."/>
        </authorList>
    </citation>
    <scope>NUCLEOTIDE SEQUENCE</scope>
    <source>
        <strain evidence="1">Male_cb2023</strain>
        <tissue evidence="1">Muscle</tissue>
    </source>
</reference>
<name>A0AAE0RBQ2_9TELE</name>
<evidence type="ECO:0000313" key="2">
    <source>
        <dbReference type="Proteomes" id="UP001274896"/>
    </source>
</evidence>
<protein>
    <submittedName>
        <fullName evidence="1">Uncharacterized protein</fullName>
    </submittedName>
</protein>
<dbReference type="Gene3D" id="3.10.10.10">
    <property type="entry name" value="HIV Type 1 Reverse Transcriptase, subunit A, domain 1"/>
    <property type="match status" value="1"/>
</dbReference>
<dbReference type="SUPFAM" id="SSF56672">
    <property type="entry name" value="DNA/RNA polymerases"/>
    <property type="match status" value="1"/>
</dbReference>
<comment type="caution">
    <text evidence="1">The sequence shown here is derived from an EMBL/GenBank/DDBJ whole genome shotgun (WGS) entry which is preliminary data.</text>
</comment>